<dbReference type="GO" id="GO:0003723">
    <property type="term" value="F:RNA binding"/>
    <property type="evidence" value="ECO:0007669"/>
    <property type="project" value="InterPro"/>
</dbReference>
<feature type="repeat" description="PPR" evidence="6">
    <location>
        <begin position="131"/>
        <end position="165"/>
    </location>
</feature>
<comment type="similarity">
    <text evidence="2">Belongs to the PPR family. PCMP-H subfamily.</text>
</comment>
<evidence type="ECO:0000256" key="3">
    <source>
        <dbReference type="ARBA" id="ARBA00022737"/>
    </source>
</evidence>
<organism evidence="8 9">
    <name type="scientific">Saponaria officinalis</name>
    <name type="common">Common soapwort</name>
    <name type="synonym">Lychnis saponaria</name>
    <dbReference type="NCBI Taxonomy" id="3572"/>
    <lineage>
        <taxon>Eukaryota</taxon>
        <taxon>Viridiplantae</taxon>
        <taxon>Streptophyta</taxon>
        <taxon>Embryophyta</taxon>
        <taxon>Tracheophyta</taxon>
        <taxon>Spermatophyta</taxon>
        <taxon>Magnoliopsida</taxon>
        <taxon>eudicotyledons</taxon>
        <taxon>Gunneridae</taxon>
        <taxon>Pentapetalae</taxon>
        <taxon>Caryophyllales</taxon>
        <taxon>Caryophyllaceae</taxon>
        <taxon>Caryophylleae</taxon>
        <taxon>Saponaria</taxon>
    </lineage>
</organism>
<dbReference type="PROSITE" id="PS51375">
    <property type="entry name" value="PPR"/>
    <property type="match status" value="3"/>
</dbReference>
<evidence type="ECO:0000256" key="5">
    <source>
        <dbReference type="ARBA" id="ARBA00023128"/>
    </source>
</evidence>
<comment type="subcellular location">
    <subcellularLocation>
        <location evidence="1">Mitochondrion</location>
    </subcellularLocation>
</comment>
<dbReference type="Gene3D" id="1.25.40.10">
    <property type="entry name" value="Tetratricopeptide repeat domain"/>
    <property type="match status" value="3"/>
</dbReference>
<keyword evidence="5" id="KW-0496">Mitochondrion</keyword>
<evidence type="ECO:0000256" key="6">
    <source>
        <dbReference type="PROSITE-ProRule" id="PRU00708"/>
    </source>
</evidence>
<dbReference type="InterPro" id="IPR046848">
    <property type="entry name" value="E_motif"/>
</dbReference>
<keyword evidence="9" id="KW-1185">Reference proteome</keyword>
<evidence type="ECO:0000313" key="9">
    <source>
        <dbReference type="Proteomes" id="UP001443914"/>
    </source>
</evidence>
<name>A0AAW1H741_SAPOF</name>
<dbReference type="GO" id="GO:0009451">
    <property type="term" value="P:RNA modification"/>
    <property type="evidence" value="ECO:0007669"/>
    <property type="project" value="InterPro"/>
</dbReference>
<reference evidence="8 9" key="1">
    <citation type="submission" date="2024-03" db="EMBL/GenBank/DDBJ databases">
        <title>WGS assembly of Saponaria officinalis var. Norfolk2.</title>
        <authorList>
            <person name="Jenkins J."/>
            <person name="Shu S."/>
            <person name="Grimwood J."/>
            <person name="Barry K."/>
            <person name="Goodstein D."/>
            <person name="Schmutz J."/>
            <person name="Leebens-Mack J."/>
            <person name="Osbourn A."/>
        </authorList>
    </citation>
    <scope>NUCLEOTIDE SEQUENCE [LARGE SCALE GENOMIC DNA]</scope>
    <source>
        <strain evidence="9">cv. Norfolk2</strain>
        <strain evidence="8">JIC</strain>
        <tissue evidence="8">Leaf</tissue>
    </source>
</reference>
<sequence>MLKKIKWSFIVTQQTLFTTPPTKLFSRQISQPSFPPNQLTFKTLCSNGQLDEALLEMAIQGLEMKFEGYNIVLNECVNRKALRHGQRVHAHMIKTHYLPPVYLRTRLVILYCKFGCLVDARHVFDEMPERNVVSWTAMISGFSQRGFASEGLSLFVQMLRSGEVPNEFTFATILPSCIGDVGFNCGRQIHTLIIRSNYDSHIFVGSSLLDMYAKAGRIHEAQTIFNNLMERDVVSCTAMISGYAQLGFDEEAVNLFRKLLNEGMSFNYVTYSSLLTALSGLAALDLGKQVHNHILRCQIPSYVVLQNSMIDMYAKCGNLIYARRVFDSIPDRTVISWNAMLVGYSKHGMGSRVVELFDLMKVERKVKPDRVTFLAVLSGCSHGGMEDHGLKLFDEMTDQKDGIDPDLDHYGCVIDLLGRSGKLNQALDLIQEMPFDPTPAIWGCLLGACRVHANVDVGEFVGRKLLEAEPENAGNYVILSNLYSCAGKWDEARTVRELMSKKAVIKEPGKSWIEIEQTRHTFHANDGTHPRKDEVHAKVKELAVRLKEAGYEPDLSCVLHDVDDEQKEKILLGHSEKLALAFGILSTPEGVLLRVIKNLRICVDCHNFAKIVSKLYGREVFLRDKNRFHHLKGGVCSCKDYW</sequence>
<evidence type="ECO:0000256" key="4">
    <source>
        <dbReference type="ARBA" id="ARBA00022946"/>
    </source>
</evidence>
<dbReference type="FunFam" id="1.25.40.10:FF:000488">
    <property type="entry name" value="Pentatricopeptide repeat-containing protein, mitochondrial"/>
    <property type="match status" value="1"/>
</dbReference>
<dbReference type="GO" id="GO:0008270">
    <property type="term" value="F:zinc ion binding"/>
    <property type="evidence" value="ECO:0007669"/>
    <property type="project" value="InterPro"/>
</dbReference>
<dbReference type="InterPro" id="IPR002885">
    <property type="entry name" value="PPR_rpt"/>
</dbReference>
<dbReference type="FunFam" id="1.25.40.10:FF:000144">
    <property type="entry name" value="Pentatricopeptide repeat-containing protein, mitochondrial"/>
    <property type="match status" value="1"/>
</dbReference>
<feature type="repeat" description="PPR" evidence="6">
    <location>
        <begin position="333"/>
        <end position="367"/>
    </location>
</feature>
<dbReference type="GO" id="GO:0005739">
    <property type="term" value="C:mitochondrion"/>
    <property type="evidence" value="ECO:0007669"/>
    <property type="project" value="UniProtKB-SubCell"/>
</dbReference>
<dbReference type="PANTHER" id="PTHR47926:SF466">
    <property type="entry name" value="(WILD MALAYSIAN BANANA) HYPOTHETICAL PROTEIN"/>
    <property type="match status" value="1"/>
</dbReference>
<evidence type="ECO:0000313" key="8">
    <source>
        <dbReference type="EMBL" id="KAK9671529.1"/>
    </source>
</evidence>
<dbReference type="NCBIfam" id="TIGR00756">
    <property type="entry name" value="PPR"/>
    <property type="match status" value="4"/>
</dbReference>
<feature type="domain" description="DYW" evidence="7">
    <location>
        <begin position="550"/>
        <end position="642"/>
    </location>
</feature>
<proteinExistence type="inferred from homology"/>
<dbReference type="InterPro" id="IPR011990">
    <property type="entry name" value="TPR-like_helical_dom_sf"/>
</dbReference>
<dbReference type="Pfam" id="PF20431">
    <property type="entry name" value="E_motif"/>
    <property type="match status" value="1"/>
</dbReference>
<dbReference type="PANTHER" id="PTHR47926">
    <property type="entry name" value="PENTATRICOPEPTIDE REPEAT-CONTAINING PROTEIN"/>
    <property type="match status" value="1"/>
</dbReference>
<dbReference type="AlphaFoldDB" id="A0AAW1H741"/>
<protein>
    <recommendedName>
        <fullName evidence="7">DYW domain-containing protein</fullName>
    </recommendedName>
</protein>
<dbReference type="Pfam" id="PF01535">
    <property type="entry name" value="PPR"/>
    <property type="match status" value="2"/>
</dbReference>
<dbReference type="Pfam" id="PF14432">
    <property type="entry name" value="DYW_deaminase"/>
    <property type="match status" value="1"/>
</dbReference>
<dbReference type="EMBL" id="JBDFQZ010000012">
    <property type="protein sequence ID" value="KAK9671530.1"/>
    <property type="molecule type" value="Genomic_DNA"/>
</dbReference>
<dbReference type="Proteomes" id="UP001443914">
    <property type="component" value="Unassembled WGS sequence"/>
</dbReference>
<keyword evidence="4" id="KW-0809">Transit peptide</keyword>
<evidence type="ECO:0000256" key="1">
    <source>
        <dbReference type="ARBA" id="ARBA00004173"/>
    </source>
</evidence>
<accession>A0AAW1H741</accession>
<feature type="repeat" description="PPR" evidence="6">
    <location>
        <begin position="232"/>
        <end position="266"/>
    </location>
</feature>
<dbReference type="InterPro" id="IPR032867">
    <property type="entry name" value="DYW_dom"/>
</dbReference>
<evidence type="ECO:0000256" key="2">
    <source>
        <dbReference type="ARBA" id="ARBA00006643"/>
    </source>
</evidence>
<comment type="caution">
    <text evidence="8">The sequence shown here is derived from an EMBL/GenBank/DDBJ whole genome shotgun (WGS) entry which is preliminary data.</text>
</comment>
<evidence type="ECO:0000259" key="7">
    <source>
        <dbReference type="Pfam" id="PF14432"/>
    </source>
</evidence>
<dbReference type="FunFam" id="1.25.40.10:FF:000366">
    <property type="entry name" value="Pentatricopeptide (PPR) repeat-containing protein"/>
    <property type="match status" value="1"/>
</dbReference>
<dbReference type="Pfam" id="PF13041">
    <property type="entry name" value="PPR_2"/>
    <property type="match status" value="3"/>
</dbReference>
<dbReference type="InterPro" id="IPR046960">
    <property type="entry name" value="PPR_At4g14850-like_plant"/>
</dbReference>
<keyword evidence="3" id="KW-0677">Repeat</keyword>
<gene>
    <name evidence="8" type="ORF">RND81_12G036700</name>
</gene>
<dbReference type="EMBL" id="JBDFQZ010000012">
    <property type="protein sequence ID" value="KAK9671529.1"/>
    <property type="molecule type" value="Genomic_DNA"/>
</dbReference>
<dbReference type="FunFam" id="1.25.40.10:FF:000501">
    <property type="entry name" value="Putative pentatricopeptide repeat-containing protein mitochondrial"/>
    <property type="match status" value="1"/>
</dbReference>